<keyword evidence="6" id="KW-0865">Zymogen</keyword>
<feature type="binding site" evidence="5">
    <location>
        <position position="435"/>
    </location>
    <ligand>
        <name>L-glutamate</name>
        <dbReference type="ChEBI" id="CHEBI:29985"/>
    </ligand>
</feature>
<gene>
    <name evidence="7" type="primary">ggt</name>
    <name evidence="7" type="ORF">FKG95_07955</name>
</gene>
<evidence type="ECO:0000313" key="8">
    <source>
        <dbReference type="Proteomes" id="UP000315252"/>
    </source>
</evidence>
<organism evidence="7 8">
    <name type="scientific">Denitrobaculum tricleocarpae</name>
    <dbReference type="NCBI Taxonomy" id="2591009"/>
    <lineage>
        <taxon>Bacteria</taxon>
        <taxon>Pseudomonadati</taxon>
        <taxon>Pseudomonadota</taxon>
        <taxon>Alphaproteobacteria</taxon>
        <taxon>Rhodospirillales</taxon>
        <taxon>Rhodospirillaceae</taxon>
        <taxon>Denitrobaculum</taxon>
    </lineage>
</organism>
<dbReference type="Proteomes" id="UP000315252">
    <property type="component" value="Unassembled WGS sequence"/>
</dbReference>
<keyword evidence="6" id="KW-0317">Glutathione biosynthesis</keyword>
<dbReference type="EMBL" id="VHSH01000002">
    <property type="protein sequence ID" value="TQV82147.1"/>
    <property type="molecule type" value="Genomic_DNA"/>
</dbReference>
<keyword evidence="6" id="KW-0378">Hydrolase</keyword>
<evidence type="ECO:0000256" key="6">
    <source>
        <dbReference type="RuleBase" id="RU368036"/>
    </source>
</evidence>
<dbReference type="InterPro" id="IPR000101">
    <property type="entry name" value="GGT_peptidase"/>
</dbReference>
<dbReference type="RefSeq" id="WP_142895777.1">
    <property type="nucleotide sequence ID" value="NZ_ML660053.1"/>
</dbReference>
<evidence type="ECO:0000256" key="1">
    <source>
        <dbReference type="ARBA" id="ARBA00001049"/>
    </source>
</evidence>
<proteinExistence type="inferred from homology"/>
<dbReference type="Pfam" id="PF01019">
    <property type="entry name" value="G_glu_transpept"/>
    <property type="match status" value="1"/>
</dbReference>
<evidence type="ECO:0000256" key="3">
    <source>
        <dbReference type="ARBA" id="ARBA00047417"/>
    </source>
</evidence>
<comment type="PTM">
    <text evidence="6">Cleaved by autocatalysis into a large and a small subunit.</text>
</comment>
<dbReference type="UniPathway" id="UPA00204"/>
<comment type="pathway">
    <text evidence="6">Sulfur metabolism; glutathione metabolism.</text>
</comment>
<comment type="catalytic activity">
    <reaction evidence="2 6">
        <text>glutathione + H2O = L-cysteinylglycine + L-glutamate</text>
        <dbReference type="Rhea" id="RHEA:28807"/>
        <dbReference type="ChEBI" id="CHEBI:15377"/>
        <dbReference type="ChEBI" id="CHEBI:29985"/>
        <dbReference type="ChEBI" id="CHEBI:57925"/>
        <dbReference type="ChEBI" id="CHEBI:61694"/>
        <dbReference type="EC" id="3.4.19.13"/>
    </reaction>
</comment>
<dbReference type="EC" id="2.3.2.2" evidence="6"/>
<dbReference type="GO" id="GO:0006751">
    <property type="term" value="P:glutathione catabolic process"/>
    <property type="evidence" value="ECO:0007669"/>
    <property type="project" value="UniProtKB-UniRule"/>
</dbReference>
<dbReference type="PANTHER" id="PTHR43881:SF1">
    <property type="entry name" value="GAMMA-GLUTAMYLTRANSPEPTIDASE (AFU_ORTHOLOGUE AFUA_4G13580)"/>
    <property type="match status" value="1"/>
</dbReference>
<dbReference type="AlphaFoldDB" id="A0A545TY65"/>
<dbReference type="GO" id="GO:0103068">
    <property type="term" value="F:leukotriene C4 gamma-glutamyl transferase activity"/>
    <property type="evidence" value="ECO:0007669"/>
    <property type="project" value="UniProtKB-EC"/>
</dbReference>
<keyword evidence="6 7" id="KW-0808">Transferase</keyword>
<reference evidence="7 8" key="1">
    <citation type="submission" date="2019-06" db="EMBL/GenBank/DDBJ databases">
        <title>Whole genome sequence for Rhodospirillaceae sp. R148.</title>
        <authorList>
            <person name="Wang G."/>
        </authorList>
    </citation>
    <scope>NUCLEOTIDE SEQUENCE [LARGE SCALE GENOMIC DNA]</scope>
    <source>
        <strain evidence="7 8">R148</strain>
    </source>
</reference>
<dbReference type="InterPro" id="IPR052896">
    <property type="entry name" value="GGT-like_enzyme"/>
</dbReference>
<feature type="active site" description="Nucleophile" evidence="4">
    <location>
        <position position="352"/>
    </location>
</feature>
<evidence type="ECO:0000313" key="7">
    <source>
        <dbReference type="EMBL" id="TQV82147.1"/>
    </source>
</evidence>
<evidence type="ECO:0000256" key="4">
    <source>
        <dbReference type="PIRSR" id="PIRSR600101-1"/>
    </source>
</evidence>
<name>A0A545TY65_9PROT</name>
<dbReference type="InterPro" id="IPR043138">
    <property type="entry name" value="GGT_lsub"/>
</dbReference>
<comment type="catalytic activity">
    <reaction evidence="3 6">
        <text>an N-terminal (5-L-glutamyl)-[peptide] + an alpha-amino acid = 5-L-glutamyl amino acid + an N-terminal L-alpha-aminoacyl-[peptide]</text>
        <dbReference type="Rhea" id="RHEA:23904"/>
        <dbReference type="Rhea" id="RHEA-COMP:9780"/>
        <dbReference type="Rhea" id="RHEA-COMP:9795"/>
        <dbReference type="ChEBI" id="CHEBI:77644"/>
        <dbReference type="ChEBI" id="CHEBI:78597"/>
        <dbReference type="ChEBI" id="CHEBI:78599"/>
        <dbReference type="ChEBI" id="CHEBI:78608"/>
        <dbReference type="EC" id="2.3.2.2"/>
    </reaction>
</comment>
<dbReference type="PANTHER" id="PTHR43881">
    <property type="entry name" value="GAMMA-GLUTAMYLTRANSPEPTIDASE (AFU_ORTHOLOGUE AFUA_4G13580)"/>
    <property type="match status" value="1"/>
</dbReference>
<comment type="catalytic activity">
    <reaction evidence="1 6">
        <text>an S-substituted glutathione + H2O = an S-substituted L-cysteinylglycine + L-glutamate</text>
        <dbReference type="Rhea" id="RHEA:59468"/>
        <dbReference type="ChEBI" id="CHEBI:15377"/>
        <dbReference type="ChEBI" id="CHEBI:29985"/>
        <dbReference type="ChEBI" id="CHEBI:90779"/>
        <dbReference type="ChEBI" id="CHEBI:143103"/>
        <dbReference type="EC" id="3.4.19.13"/>
    </reaction>
</comment>
<dbReference type="NCBIfam" id="TIGR00066">
    <property type="entry name" value="g_glut_trans"/>
    <property type="match status" value="1"/>
</dbReference>
<keyword evidence="6 7" id="KW-0012">Acyltransferase</keyword>
<evidence type="ECO:0000256" key="5">
    <source>
        <dbReference type="PIRSR" id="PIRSR600101-2"/>
    </source>
</evidence>
<keyword evidence="8" id="KW-1185">Reference proteome</keyword>
<dbReference type="InterPro" id="IPR043137">
    <property type="entry name" value="GGT_ssub_C"/>
</dbReference>
<protein>
    <recommendedName>
        <fullName evidence="6">Glutathione hydrolase proenzyme</fullName>
        <ecNumber evidence="6">2.3.2.2</ecNumber>
        <ecNumber evidence="6">3.4.19.13</ecNumber>
    </recommendedName>
    <component>
        <recommendedName>
            <fullName evidence="6">Glutathione hydrolase large chain</fullName>
        </recommendedName>
    </component>
    <component>
        <recommendedName>
            <fullName evidence="6">Glutathione hydrolase small chain</fullName>
        </recommendedName>
    </component>
</protein>
<dbReference type="SUPFAM" id="SSF56235">
    <property type="entry name" value="N-terminal nucleophile aminohydrolases (Ntn hydrolases)"/>
    <property type="match status" value="1"/>
</dbReference>
<accession>A0A545TY65</accession>
<comment type="similarity">
    <text evidence="6">Belongs to the gamma-glutamyltransferase family.</text>
</comment>
<dbReference type="Gene3D" id="1.10.246.130">
    <property type="match status" value="1"/>
</dbReference>
<dbReference type="InterPro" id="IPR029055">
    <property type="entry name" value="Ntn_hydrolases_N"/>
</dbReference>
<dbReference type="PRINTS" id="PR01210">
    <property type="entry name" value="GGTRANSPTASE"/>
</dbReference>
<dbReference type="Gene3D" id="3.60.20.40">
    <property type="match status" value="1"/>
</dbReference>
<dbReference type="GO" id="GO:0006750">
    <property type="term" value="P:glutathione biosynthetic process"/>
    <property type="evidence" value="ECO:0007669"/>
    <property type="project" value="UniProtKB-KW"/>
</dbReference>
<dbReference type="EC" id="3.4.19.13" evidence="6"/>
<sequence length="530" mass="56416">MRDFQAGGRSPAYGEKGMVATSHPEASLAALDQLRAGGNAVDAALAAISTLCVVEPHMTGIGGDCFVLYSPANGPKAGQVIALNGSGCAPSGMTSAALLEQGITEIDYQSAHAVTVPGAIDAWCRLHEAYGSRPMDALFARAIELGEEGYRVLPRIALDWADNTERLMKDANATAAFLPGGKAPAAGDRHAQPALARTLRTIAAKGRKGFYEGAVAEDMVAALRALGGFHSLEDFAVQSSEFVEPIKTSYRDHEVYECPPNGQGVIALMILNQLSRLGFDGNLPELDRVHLLAEATKLGYASRDQYLADPAKAEVPVERLLSDSYADKLRKQIKLKSALVTPDTDLPEHKDTVYLTIVDRDGNAISFINSIFQAFGSTRLAPKSGVMLHNRGASFRVSNEHPNGIAPGKRPLHTIIPGMVMRGGKAAMPFGVMGGHYQATGHANFLSRVLDEGVDVQQALEWPRSFASDGELKIEVGYDETVYKGLAARGHQVVWADRAIGGGQAIWIDHARGVLVGGSDPRKDGCALGL</sequence>
<dbReference type="GO" id="GO:0036374">
    <property type="term" value="F:glutathione hydrolase activity"/>
    <property type="evidence" value="ECO:0007669"/>
    <property type="project" value="UniProtKB-UniRule"/>
</dbReference>
<comment type="caution">
    <text evidence="7">The sequence shown here is derived from an EMBL/GenBank/DDBJ whole genome shotgun (WGS) entry which is preliminary data.</text>
</comment>
<comment type="subunit">
    <text evidence="6">This enzyme consists of two polypeptide chains, which are synthesized in precursor form from a single polypeptide.</text>
</comment>
<dbReference type="OrthoDB" id="9781342at2"/>
<evidence type="ECO:0000256" key="2">
    <source>
        <dbReference type="ARBA" id="ARBA00001089"/>
    </source>
</evidence>